<name>A0A090IC41_9GAMM</name>
<sequence length="261" mass="29207">MVSTIIDYRITFFVKEQGLPPQVASQLTRLAKKFKSLVYIDNITQNLSSDAASPLGLLKVGLRPGDFCQLVTVGMDAEWANFVLTDLLASTFDFVASDKLCDFSETIVNTRPQLTPNCEVDFHYVKAQAVLSKFEILKGLSQLIYPQESDELLLSLIKREERSSTAMAKQIALPHVISPYVEKPTIAIIRSDYSVDWASKMGEVNLIIALVLPEKPSKPMILAATYLTRNMLSEEFSQRLVNTRQPKGLQALILYAMCQLL</sequence>
<feature type="domain" description="HPr" evidence="4">
    <location>
        <begin position="1"/>
        <end position="95"/>
    </location>
</feature>
<accession>A0A090IC41</accession>
<dbReference type="Gene3D" id="3.30.1340.10">
    <property type="entry name" value="HPr-like"/>
    <property type="match status" value="1"/>
</dbReference>
<keyword evidence="1" id="KW-0597">Phosphoprotein</keyword>
<evidence type="ECO:0000313" key="6">
    <source>
        <dbReference type="Proteomes" id="UP000032427"/>
    </source>
</evidence>
<dbReference type="InterPro" id="IPR016910">
    <property type="entry name" value="UCP029195_PTS_EIIA2"/>
</dbReference>
<evidence type="ECO:0000256" key="2">
    <source>
        <dbReference type="ARBA" id="ARBA00022597"/>
    </source>
</evidence>
<dbReference type="PIRSF" id="PIRSF029195">
    <property type="entry name" value="UCP029195_PTS_EIIA2"/>
    <property type="match status" value="1"/>
</dbReference>
<protein>
    <submittedName>
        <fullName evidence="5">PTS system, IIA component</fullName>
    </submittedName>
</protein>
<dbReference type="GeneID" id="28542619"/>
<dbReference type="GO" id="GO:0030295">
    <property type="term" value="F:protein kinase activator activity"/>
    <property type="evidence" value="ECO:0007669"/>
    <property type="project" value="TreeGrafter"/>
</dbReference>
<dbReference type="InterPro" id="IPR000032">
    <property type="entry name" value="HPr-like"/>
</dbReference>
<dbReference type="SUPFAM" id="SSF55804">
    <property type="entry name" value="Phoshotransferase/anion transport protein"/>
    <property type="match status" value="1"/>
</dbReference>
<evidence type="ECO:0000259" key="3">
    <source>
        <dbReference type="PROSITE" id="PS51094"/>
    </source>
</evidence>
<dbReference type="PANTHER" id="PTHR47738:SF1">
    <property type="entry name" value="NITROGEN REGULATORY PROTEIN"/>
    <property type="match status" value="1"/>
</dbReference>
<dbReference type="InterPro" id="IPR002178">
    <property type="entry name" value="PTS_EIIA_type-2_dom"/>
</dbReference>
<keyword evidence="2" id="KW-0813">Transport</keyword>
<dbReference type="InterPro" id="IPR051541">
    <property type="entry name" value="PTS_SugarTrans_NitroReg"/>
</dbReference>
<dbReference type="KEGG" id="awd:AWOD_II_0372"/>
<dbReference type="Gene3D" id="3.40.930.10">
    <property type="entry name" value="Mannitol-specific EII, Chain A"/>
    <property type="match status" value="1"/>
</dbReference>
<dbReference type="Pfam" id="PF00359">
    <property type="entry name" value="PTS_EIIA_2"/>
    <property type="match status" value="1"/>
</dbReference>
<dbReference type="PROSITE" id="PS51350">
    <property type="entry name" value="PTS_HPR_DOM"/>
    <property type="match status" value="1"/>
</dbReference>
<proteinExistence type="predicted"/>
<dbReference type="OrthoDB" id="6213484at2"/>
<evidence type="ECO:0000259" key="4">
    <source>
        <dbReference type="PROSITE" id="PS51350"/>
    </source>
</evidence>
<dbReference type="HOGENOM" id="CLU_092298_0_0_6"/>
<dbReference type="AlphaFoldDB" id="A0A090IC41"/>
<keyword evidence="6" id="KW-1185">Reference proteome</keyword>
<reference evidence="6" key="1">
    <citation type="submission" date="2014-09" db="EMBL/GenBank/DDBJ databases">
        <authorList>
            <person name="Hjerde E."/>
        </authorList>
    </citation>
    <scope>NUCLEOTIDE SEQUENCE [LARGE SCALE GENOMIC DNA]</scope>
    <source>
        <strain evidence="6">06/09/139</strain>
    </source>
</reference>
<dbReference type="SUPFAM" id="SSF55594">
    <property type="entry name" value="HPr-like"/>
    <property type="match status" value="1"/>
</dbReference>
<evidence type="ECO:0000256" key="1">
    <source>
        <dbReference type="ARBA" id="ARBA00022553"/>
    </source>
</evidence>
<dbReference type="InterPro" id="IPR035895">
    <property type="entry name" value="HPr-like_sf"/>
</dbReference>
<organism evidence="5 6">
    <name type="scientific">Aliivibrio wodanis</name>
    <dbReference type="NCBI Taxonomy" id="80852"/>
    <lineage>
        <taxon>Bacteria</taxon>
        <taxon>Pseudomonadati</taxon>
        <taxon>Pseudomonadota</taxon>
        <taxon>Gammaproteobacteria</taxon>
        <taxon>Vibrionales</taxon>
        <taxon>Vibrionaceae</taxon>
        <taxon>Aliivibrio</taxon>
    </lineage>
</organism>
<dbReference type="STRING" id="80852.AWOD_II_0372"/>
<dbReference type="Pfam" id="PF00381">
    <property type="entry name" value="PTS-HPr"/>
    <property type="match status" value="1"/>
</dbReference>
<gene>
    <name evidence="5" type="ORF">AWOD_II_0372</name>
</gene>
<evidence type="ECO:0000313" key="5">
    <source>
        <dbReference type="EMBL" id="CED57019.1"/>
    </source>
</evidence>
<keyword evidence="2" id="KW-0762">Sugar transport</keyword>
<dbReference type="EMBL" id="LN554847">
    <property type="protein sequence ID" value="CED57019.1"/>
    <property type="molecule type" value="Genomic_DNA"/>
</dbReference>
<dbReference type="InterPro" id="IPR016152">
    <property type="entry name" value="PTrfase/Anion_transptr"/>
</dbReference>
<dbReference type="PANTHER" id="PTHR47738">
    <property type="entry name" value="PTS SYSTEM FRUCTOSE-LIKE EIIA COMPONENT-RELATED"/>
    <property type="match status" value="1"/>
</dbReference>
<feature type="domain" description="PTS EIIA type-2" evidence="3">
    <location>
        <begin position="107"/>
        <end position="256"/>
    </location>
</feature>
<dbReference type="Proteomes" id="UP000032427">
    <property type="component" value="Chromosome 2"/>
</dbReference>
<dbReference type="PATRIC" id="fig|80852.17.peg.3131"/>
<dbReference type="PROSITE" id="PS51094">
    <property type="entry name" value="PTS_EIIA_TYPE_2"/>
    <property type="match status" value="1"/>
</dbReference>